<organism evidence="1">
    <name type="scientific">Arundo donax</name>
    <name type="common">Giant reed</name>
    <name type="synonym">Donax arundinaceus</name>
    <dbReference type="NCBI Taxonomy" id="35708"/>
    <lineage>
        <taxon>Eukaryota</taxon>
        <taxon>Viridiplantae</taxon>
        <taxon>Streptophyta</taxon>
        <taxon>Embryophyta</taxon>
        <taxon>Tracheophyta</taxon>
        <taxon>Spermatophyta</taxon>
        <taxon>Magnoliopsida</taxon>
        <taxon>Liliopsida</taxon>
        <taxon>Poales</taxon>
        <taxon>Poaceae</taxon>
        <taxon>PACMAD clade</taxon>
        <taxon>Arundinoideae</taxon>
        <taxon>Arundineae</taxon>
        <taxon>Arundo</taxon>
    </lineage>
</organism>
<dbReference type="AlphaFoldDB" id="A0A0A8XY97"/>
<evidence type="ECO:0000313" key="1">
    <source>
        <dbReference type="EMBL" id="JAD17743.1"/>
    </source>
</evidence>
<reference evidence="1" key="2">
    <citation type="journal article" date="2015" name="Data Brief">
        <title>Shoot transcriptome of the giant reed, Arundo donax.</title>
        <authorList>
            <person name="Barrero R.A."/>
            <person name="Guerrero F.D."/>
            <person name="Moolhuijzen P."/>
            <person name="Goolsby J.A."/>
            <person name="Tidwell J."/>
            <person name="Bellgard S.E."/>
            <person name="Bellgard M.I."/>
        </authorList>
    </citation>
    <scope>NUCLEOTIDE SEQUENCE</scope>
    <source>
        <tissue evidence="1">Shoot tissue taken approximately 20 cm above the soil surface</tissue>
    </source>
</reference>
<name>A0A0A8XY97_ARUDO</name>
<accession>A0A0A8XY97</accession>
<proteinExistence type="predicted"/>
<dbReference type="EMBL" id="GBRH01280152">
    <property type="protein sequence ID" value="JAD17743.1"/>
    <property type="molecule type" value="Transcribed_RNA"/>
</dbReference>
<sequence>MNSIWTINWQRVNFGQLNPHIHIQWLLVYQDIIIYRSTSGFESSSRVLRVVELSPLISFRPKKNWAKSTNIIILQTILFPPFSL</sequence>
<protein>
    <submittedName>
        <fullName evidence="1">Uncharacterized protein</fullName>
    </submittedName>
</protein>
<reference evidence="1" key="1">
    <citation type="submission" date="2014-09" db="EMBL/GenBank/DDBJ databases">
        <authorList>
            <person name="Magalhaes I.L.F."/>
            <person name="Oliveira U."/>
            <person name="Santos F.R."/>
            <person name="Vidigal T.H.D.A."/>
            <person name="Brescovit A.D."/>
            <person name="Santos A.J."/>
        </authorList>
    </citation>
    <scope>NUCLEOTIDE SEQUENCE</scope>
    <source>
        <tissue evidence="1">Shoot tissue taken approximately 20 cm above the soil surface</tissue>
    </source>
</reference>